<protein>
    <submittedName>
        <fullName evidence="6">Flagellar brake protein</fullName>
    </submittedName>
</protein>
<dbReference type="Gene3D" id="2.30.110.10">
    <property type="entry name" value="Electron Transport, Fmn-binding Protein, Chain A"/>
    <property type="match status" value="1"/>
</dbReference>
<feature type="domain" description="Type III secretion system flagellar brake protein YcgR PilZN" evidence="5">
    <location>
        <begin position="12"/>
        <end position="102"/>
    </location>
</feature>
<dbReference type="SUPFAM" id="SSF141371">
    <property type="entry name" value="PilZ domain-like"/>
    <property type="match status" value="2"/>
</dbReference>
<dbReference type="EMBL" id="JAIMJA010000008">
    <property type="protein sequence ID" value="MCE2595127.1"/>
    <property type="molecule type" value="Genomic_DNA"/>
</dbReference>
<evidence type="ECO:0000256" key="3">
    <source>
        <dbReference type="ARBA" id="ARBA00023143"/>
    </source>
</evidence>
<dbReference type="Pfam" id="PF07238">
    <property type="entry name" value="PilZ"/>
    <property type="match status" value="1"/>
</dbReference>
<proteinExistence type="predicted"/>
<keyword evidence="6" id="KW-0282">Flagellum</keyword>
<evidence type="ECO:0000256" key="1">
    <source>
        <dbReference type="ARBA" id="ARBA00022636"/>
    </source>
</evidence>
<keyword evidence="6" id="KW-0969">Cilium</keyword>
<accession>A0ABS8WA05</accession>
<keyword evidence="2" id="KW-0547">Nucleotide-binding</keyword>
<evidence type="ECO:0000313" key="7">
    <source>
        <dbReference type="Proteomes" id="UP001201273"/>
    </source>
</evidence>
<dbReference type="InterPro" id="IPR012349">
    <property type="entry name" value="Split_barrel_FMN-bd"/>
</dbReference>
<name>A0ABS8WA05_9GAMM</name>
<gene>
    <name evidence="6" type="ORF">K6Y31_09880</name>
</gene>
<evidence type="ECO:0000313" key="6">
    <source>
        <dbReference type="EMBL" id="MCE2595127.1"/>
    </source>
</evidence>
<keyword evidence="3" id="KW-0975">Bacterial flagellum</keyword>
<keyword evidence="6" id="KW-0966">Cell projection</keyword>
<dbReference type="InterPro" id="IPR009926">
    <property type="entry name" value="T3SS_YcgR_PilZN"/>
</dbReference>
<reference evidence="6 7" key="1">
    <citation type="journal article" date="2022" name="Environ. Microbiol. Rep.">
        <title>Eco-phylogenetic analyses reveal divergent evolution of vitamin B12 metabolism in the marine bacterial family 'Psychromonadaceae'.</title>
        <authorList>
            <person name="Jin X."/>
            <person name="Yang Y."/>
            <person name="Cao H."/>
            <person name="Gao B."/>
            <person name="Zhao Z."/>
        </authorList>
    </citation>
    <scope>NUCLEOTIDE SEQUENCE [LARGE SCALE GENOMIC DNA]</scope>
    <source>
        <strain evidence="6 7">MKS20</strain>
    </source>
</reference>
<dbReference type="Gene3D" id="2.40.10.220">
    <property type="entry name" value="predicted glycosyltransferase like domains"/>
    <property type="match status" value="1"/>
</dbReference>
<evidence type="ECO:0000256" key="2">
    <source>
        <dbReference type="ARBA" id="ARBA00022741"/>
    </source>
</evidence>
<organism evidence="6 7">
    <name type="scientific">Motilimonas cestriensis</name>
    <dbReference type="NCBI Taxonomy" id="2742685"/>
    <lineage>
        <taxon>Bacteria</taxon>
        <taxon>Pseudomonadati</taxon>
        <taxon>Pseudomonadota</taxon>
        <taxon>Gammaproteobacteria</taxon>
        <taxon>Alteromonadales</taxon>
        <taxon>Alteromonadales genera incertae sedis</taxon>
        <taxon>Motilimonas</taxon>
    </lineage>
</organism>
<comment type="caution">
    <text evidence="6">The sequence shown here is derived from an EMBL/GenBank/DDBJ whole genome shotgun (WGS) entry which is preliminary data.</text>
</comment>
<dbReference type="Pfam" id="PF12945">
    <property type="entry name" value="PilZNR"/>
    <property type="match status" value="1"/>
</dbReference>
<sequence>MTQTDDLAFLRPGMMLHVEAVTPAGVRSKMKLPLIGYQAGDFLLLQYPDPSRWGDKYDVLREGYELIVRVLAEDELGSVVAFKCQILPTVTRPIKMLVASYPKMVQQQPLRAERRMATKLLAKVRCGTQMMAGQLLDISVHGCRVRLADPVQNAAFKGQQMTIMVENANKSELFKLLGVVCNQKEESGLWSVGIKLDQTASQNIEKLFEKMLVSLDEV</sequence>
<keyword evidence="1" id="KW-0973">c-di-GMP</keyword>
<dbReference type="RefSeq" id="WP_233052622.1">
    <property type="nucleotide sequence ID" value="NZ_JAIMJA010000008.1"/>
</dbReference>
<keyword evidence="7" id="KW-1185">Reference proteome</keyword>
<dbReference type="Proteomes" id="UP001201273">
    <property type="component" value="Unassembled WGS sequence"/>
</dbReference>
<evidence type="ECO:0000259" key="5">
    <source>
        <dbReference type="Pfam" id="PF12945"/>
    </source>
</evidence>
<feature type="domain" description="PilZ" evidence="4">
    <location>
        <begin position="110"/>
        <end position="207"/>
    </location>
</feature>
<evidence type="ECO:0000259" key="4">
    <source>
        <dbReference type="Pfam" id="PF07238"/>
    </source>
</evidence>
<dbReference type="InterPro" id="IPR009875">
    <property type="entry name" value="PilZ_domain"/>
</dbReference>